<dbReference type="Gene3D" id="1.10.10.10">
    <property type="entry name" value="Winged helix-like DNA-binding domain superfamily/Winged helix DNA-binding domain"/>
    <property type="match status" value="2"/>
</dbReference>
<proteinExistence type="predicted"/>
<dbReference type="GO" id="GO:0003677">
    <property type="term" value="F:DNA binding"/>
    <property type="evidence" value="ECO:0007669"/>
    <property type="project" value="UniProtKB-KW"/>
</dbReference>
<organism evidence="5 6">
    <name type="scientific">Aureibacillus halotolerans</name>
    <dbReference type="NCBI Taxonomy" id="1508390"/>
    <lineage>
        <taxon>Bacteria</taxon>
        <taxon>Bacillati</taxon>
        <taxon>Bacillota</taxon>
        <taxon>Bacilli</taxon>
        <taxon>Bacillales</taxon>
        <taxon>Bacillaceae</taxon>
        <taxon>Aureibacillus</taxon>
    </lineage>
</organism>
<dbReference type="Pfam" id="PF01638">
    <property type="entry name" value="HxlR"/>
    <property type="match status" value="2"/>
</dbReference>
<evidence type="ECO:0000313" key="5">
    <source>
        <dbReference type="EMBL" id="TDQ37386.1"/>
    </source>
</evidence>
<dbReference type="PANTHER" id="PTHR33204">
    <property type="entry name" value="TRANSCRIPTIONAL REGULATOR, MARR FAMILY"/>
    <property type="match status" value="1"/>
</dbReference>
<keyword evidence="2" id="KW-0238">DNA-binding</keyword>
<dbReference type="InterPro" id="IPR011991">
    <property type="entry name" value="ArsR-like_HTH"/>
</dbReference>
<dbReference type="SUPFAM" id="SSF46785">
    <property type="entry name" value="Winged helix' DNA-binding domain"/>
    <property type="match status" value="2"/>
</dbReference>
<dbReference type="InterPro" id="IPR036390">
    <property type="entry name" value="WH_DNA-bd_sf"/>
</dbReference>
<dbReference type="EMBL" id="SNYJ01000013">
    <property type="protein sequence ID" value="TDQ37386.1"/>
    <property type="molecule type" value="Genomic_DNA"/>
</dbReference>
<reference evidence="5 6" key="1">
    <citation type="submission" date="2019-03" db="EMBL/GenBank/DDBJ databases">
        <title>Genomic Encyclopedia of Type Strains, Phase IV (KMG-IV): sequencing the most valuable type-strain genomes for metagenomic binning, comparative biology and taxonomic classification.</title>
        <authorList>
            <person name="Goeker M."/>
        </authorList>
    </citation>
    <scope>NUCLEOTIDE SEQUENCE [LARGE SCALE GENOMIC DNA]</scope>
    <source>
        <strain evidence="5 6">DSM 28697</strain>
    </source>
</reference>
<dbReference type="Proteomes" id="UP000295632">
    <property type="component" value="Unassembled WGS sequence"/>
</dbReference>
<protein>
    <submittedName>
        <fullName evidence="5">HxlR family transcriptional regulator</fullName>
    </submittedName>
</protein>
<name>A0A4R6TVX6_9BACI</name>
<dbReference type="PANTHER" id="PTHR33204:SF38">
    <property type="entry name" value="HTH-TYPE TRANSCRIPTIONAL ACTIVATOR HXLR"/>
    <property type="match status" value="1"/>
</dbReference>
<dbReference type="InterPro" id="IPR036388">
    <property type="entry name" value="WH-like_DNA-bd_sf"/>
</dbReference>
<keyword evidence="3" id="KW-0804">Transcription</keyword>
<comment type="caution">
    <text evidence="5">The sequence shown here is derived from an EMBL/GenBank/DDBJ whole genome shotgun (WGS) entry which is preliminary data.</text>
</comment>
<feature type="domain" description="HTH hxlR-type" evidence="4">
    <location>
        <begin position="118"/>
        <end position="217"/>
    </location>
</feature>
<dbReference type="AlphaFoldDB" id="A0A4R6TVX6"/>
<sequence>MITKKVNGIYREKELALSILEGKWKLTLLCHLGIKGTKRFGELMQLTPGISQQTLINQLRELEEHGLVHREVYPEIPPRVEYSLTQEGQSLLPILDMLFDWGKINAVGQMENLEGMYSEKRLTLSVIEGKWKLIILCHLGLKGTKRFGELLKLIPTVTKKMLSNQLGDMEKDGLVHREVYPVVPPKVEYSLTDKGKSLFPILDVLESWGKNYIEAHCTSE</sequence>
<evidence type="ECO:0000256" key="2">
    <source>
        <dbReference type="ARBA" id="ARBA00023125"/>
    </source>
</evidence>
<dbReference type="PROSITE" id="PS51118">
    <property type="entry name" value="HTH_HXLR"/>
    <property type="match status" value="2"/>
</dbReference>
<feature type="domain" description="HTH hxlR-type" evidence="4">
    <location>
        <begin position="11"/>
        <end position="110"/>
    </location>
</feature>
<gene>
    <name evidence="5" type="ORF">EV213_11320</name>
</gene>
<evidence type="ECO:0000256" key="3">
    <source>
        <dbReference type="ARBA" id="ARBA00023163"/>
    </source>
</evidence>
<dbReference type="InterPro" id="IPR002577">
    <property type="entry name" value="HTH_HxlR"/>
</dbReference>
<accession>A0A4R6TVX6</accession>
<evidence type="ECO:0000259" key="4">
    <source>
        <dbReference type="PROSITE" id="PS51118"/>
    </source>
</evidence>
<dbReference type="CDD" id="cd00090">
    <property type="entry name" value="HTH_ARSR"/>
    <property type="match status" value="1"/>
</dbReference>
<evidence type="ECO:0000313" key="6">
    <source>
        <dbReference type="Proteomes" id="UP000295632"/>
    </source>
</evidence>
<dbReference type="OrthoDB" id="9791143at2"/>
<evidence type="ECO:0000256" key="1">
    <source>
        <dbReference type="ARBA" id="ARBA00023015"/>
    </source>
</evidence>
<keyword evidence="6" id="KW-1185">Reference proteome</keyword>
<keyword evidence="1" id="KW-0805">Transcription regulation</keyword>